<dbReference type="GO" id="GO:0005737">
    <property type="term" value="C:cytoplasm"/>
    <property type="evidence" value="ECO:0007669"/>
    <property type="project" value="TreeGrafter"/>
</dbReference>
<dbReference type="PANTHER" id="PTHR43369:SF2">
    <property type="entry name" value="PHOSPHORIBOSYLGLYCINAMIDE FORMYLTRANSFERASE"/>
    <property type="match status" value="1"/>
</dbReference>
<evidence type="ECO:0000256" key="2">
    <source>
        <dbReference type="ARBA" id="ARBA00012254"/>
    </source>
</evidence>
<feature type="domain" description="Formyl transferase N-terminal" evidence="5">
    <location>
        <begin position="10"/>
        <end position="208"/>
    </location>
</feature>
<gene>
    <name evidence="6" type="ORF">FOL46_009276</name>
</gene>
<dbReference type="AlphaFoldDB" id="A0A7J6L1H1"/>
<dbReference type="Gene3D" id="3.40.50.170">
    <property type="entry name" value="Formyl transferase, N-terminal domain"/>
    <property type="match status" value="1"/>
</dbReference>
<evidence type="ECO:0000256" key="1">
    <source>
        <dbReference type="ARBA" id="ARBA00005054"/>
    </source>
</evidence>
<proteinExistence type="inferred from homology"/>
<dbReference type="InterPro" id="IPR004607">
    <property type="entry name" value="GART"/>
</dbReference>
<dbReference type="EC" id="2.1.2.2" evidence="2"/>
<sequence length="228" mass="24811">MSQATTAAPKRLAVLLSGSGTTLQNLIDRIKSGSLRGAEIGVVLSSRSNAGGLERAKKHGIPTVLVESRKYRKISAGSGCNKTAPDWEAMSKAVTEALIPFKPDILVLAGYMCLYKLPTAWQTGRCLNVHPSLIPAFSGEGMYGDLVHRAVVERGVKVTGCTVHFVTNEYDAGPIILQRVCEVSSSDTWETVRDRVMVAEREAYPEAIQLLVDERLRMKDGIVEILQV</sequence>
<comment type="caution">
    <text evidence="6">The sequence shown here is derived from an EMBL/GenBank/DDBJ whole genome shotgun (WGS) entry which is preliminary data.</text>
</comment>
<dbReference type="CDD" id="cd08645">
    <property type="entry name" value="FMT_core_GART"/>
    <property type="match status" value="1"/>
</dbReference>
<dbReference type="EMBL" id="JABANN010000825">
    <property type="protein sequence ID" value="KAF4653278.1"/>
    <property type="molecule type" value="Genomic_DNA"/>
</dbReference>
<organism evidence="6 7">
    <name type="scientific">Perkinsus olseni</name>
    <name type="common">Perkinsus atlanticus</name>
    <dbReference type="NCBI Taxonomy" id="32597"/>
    <lineage>
        <taxon>Eukaryota</taxon>
        <taxon>Sar</taxon>
        <taxon>Alveolata</taxon>
        <taxon>Perkinsozoa</taxon>
        <taxon>Perkinsea</taxon>
        <taxon>Perkinsida</taxon>
        <taxon>Perkinsidae</taxon>
        <taxon>Perkinsus</taxon>
    </lineage>
</organism>
<dbReference type="InterPro" id="IPR002376">
    <property type="entry name" value="Formyl_transf_N"/>
</dbReference>
<dbReference type="Pfam" id="PF00551">
    <property type="entry name" value="Formyl_trans_N"/>
    <property type="match status" value="1"/>
</dbReference>
<evidence type="ECO:0000313" key="7">
    <source>
        <dbReference type="Proteomes" id="UP000572268"/>
    </source>
</evidence>
<keyword evidence="4" id="KW-0658">Purine biosynthesis</keyword>
<dbReference type="GO" id="GO:0004644">
    <property type="term" value="F:phosphoribosylglycinamide formyltransferase activity"/>
    <property type="evidence" value="ECO:0007669"/>
    <property type="project" value="UniProtKB-EC"/>
</dbReference>
<name>A0A7J6L1H1_PEROL</name>
<dbReference type="Proteomes" id="UP000572268">
    <property type="component" value="Unassembled WGS sequence"/>
</dbReference>
<comment type="pathway">
    <text evidence="1">Purine metabolism; IMP biosynthesis via de novo pathway; N(2)-formyl-N(1)-(5-phospho-D-ribosyl)glycinamide from N(1)-(5-phospho-D-ribosyl)glycinamide (10-formyl THF route): step 1/1.</text>
</comment>
<evidence type="ECO:0000256" key="3">
    <source>
        <dbReference type="ARBA" id="ARBA00022679"/>
    </source>
</evidence>
<dbReference type="NCBIfam" id="TIGR00639">
    <property type="entry name" value="PurN"/>
    <property type="match status" value="1"/>
</dbReference>
<dbReference type="GO" id="GO:0006189">
    <property type="term" value="P:'de novo' IMP biosynthetic process"/>
    <property type="evidence" value="ECO:0007669"/>
    <property type="project" value="InterPro"/>
</dbReference>
<dbReference type="InterPro" id="IPR036477">
    <property type="entry name" value="Formyl_transf_N_sf"/>
</dbReference>
<dbReference type="HAMAP" id="MF_01930">
    <property type="entry name" value="PurN"/>
    <property type="match status" value="1"/>
</dbReference>
<keyword evidence="3" id="KW-0808">Transferase</keyword>
<dbReference type="SUPFAM" id="SSF53328">
    <property type="entry name" value="Formyltransferase"/>
    <property type="match status" value="1"/>
</dbReference>
<protein>
    <recommendedName>
        <fullName evidence="2">phosphoribosylglycinamide formyltransferase 1</fullName>
        <ecNumber evidence="2">2.1.2.2</ecNumber>
    </recommendedName>
</protein>
<reference evidence="6 7" key="1">
    <citation type="submission" date="2020-04" db="EMBL/GenBank/DDBJ databases">
        <title>Perkinsus olseni comparative genomics.</title>
        <authorList>
            <person name="Bogema D.R."/>
        </authorList>
    </citation>
    <scope>NUCLEOTIDE SEQUENCE [LARGE SCALE GENOMIC DNA]</scope>
    <source>
        <strain evidence="6">ATCC PRA-31</strain>
    </source>
</reference>
<evidence type="ECO:0000259" key="5">
    <source>
        <dbReference type="Pfam" id="PF00551"/>
    </source>
</evidence>
<evidence type="ECO:0000313" key="6">
    <source>
        <dbReference type="EMBL" id="KAF4653278.1"/>
    </source>
</evidence>
<dbReference type="PANTHER" id="PTHR43369">
    <property type="entry name" value="PHOSPHORIBOSYLGLYCINAMIDE FORMYLTRANSFERASE"/>
    <property type="match status" value="1"/>
</dbReference>
<accession>A0A7J6L1H1</accession>
<evidence type="ECO:0000256" key="4">
    <source>
        <dbReference type="ARBA" id="ARBA00022755"/>
    </source>
</evidence>